<keyword evidence="6" id="KW-1278">Translocase</keyword>
<accession>A0A1H8V1K5</accession>
<dbReference type="Gene3D" id="3.40.50.300">
    <property type="entry name" value="P-loop containing nucleotide triphosphate hydrolases"/>
    <property type="match status" value="1"/>
</dbReference>
<evidence type="ECO:0000256" key="10">
    <source>
        <dbReference type="ARBA" id="ARBA00023310"/>
    </source>
</evidence>
<dbReference type="Pfam" id="PF00006">
    <property type="entry name" value="ATP-synt_ab"/>
    <property type="match status" value="1"/>
</dbReference>
<feature type="region of interest" description="Disordered" evidence="11">
    <location>
        <begin position="476"/>
        <end position="508"/>
    </location>
</feature>
<evidence type="ECO:0000256" key="7">
    <source>
        <dbReference type="ARBA" id="ARBA00023065"/>
    </source>
</evidence>
<evidence type="ECO:0000256" key="1">
    <source>
        <dbReference type="ARBA" id="ARBA00004370"/>
    </source>
</evidence>
<dbReference type="Proteomes" id="UP000199126">
    <property type="component" value="Unassembled WGS sequence"/>
</dbReference>
<dbReference type="InterPro" id="IPR036121">
    <property type="entry name" value="ATPase_F1/V1/A1_a/bsu_N_sf"/>
</dbReference>
<evidence type="ECO:0000256" key="5">
    <source>
        <dbReference type="ARBA" id="ARBA00022840"/>
    </source>
</evidence>
<dbReference type="SUPFAM" id="SSF50615">
    <property type="entry name" value="N-terminal domain of alpha and beta subunits of F1 ATP synthase"/>
    <property type="match status" value="1"/>
</dbReference>
<dbReference type="SUPFAM" id="SSF47917">
    <property type="entry name" value="C-terminal domain of alpha and beta subunits of F1 ATP synthase"/>
    <property type="match status" value="1"/>
</dbReference>
<dbReference type="Gene3D" id="1.10.1140.10">
    <property type="entry name" value="Bovine Mitochondrial F1-atpase, Atp Synthase Beta Chain, Chain D, domain 3"/>
    <property type="match status" value="1"/>
</dbReference>
<dbReference type="OrthoDB" id="131579at2157"/>
<dbReference type="SUPFAM" id="SSF52540">
    <property type="entry name" value="P-loop containing nucleoside triphosphate hydrolases"/>
    <property type="match status" value="1"/>
</dbReference>
<dbReference type="InterPro" id="IPR000194">
    <property type="entry name" value="ATPase_F1/V1/A1_a/bsu_nucl-bd"/>
</dbReference>
<comment type="similarity">
    <text evidence="2">Belongs to the ATPase alpha/beta chains family.</text>
</comment>
<keyword evidence="14" id="KW-1185">Reference proteome</keyword>
<evidence type="ECO:0000313" key="14">
    <source>
        <dbReference type="Proteomes" id="UP000199126"/>
    </source>
</evidence>
<organism evidence="13 14">
    <name type="scientific">Halogranum amylolyticum</name>
    <dbReference type="NCBI Taxonomy" id="660520"/>
    <lineage>
        <taxon>Archaea</taxon>
        <taxon>Methanobacteriati</taxon>
        <taxon>Methanobacteriota</taxon>
        <taxon>Stenosarchaea group</taxon>
        <taxon>Halobacteria</taxon>
        <taxon>Halobacteriales</taxon>
        <taxon>Haloferacaceae</taxon>
    </lineage>
</organism>
<evidence type="ECO:0000256" key="4">
    <source>
        <dbReference type="ARBA" id="ARBA00022741"/>
    </source>
</evidence>
<dbReference type="EMBL" id="FODV01000013">
    <property type="protein sequence ID" value="SEP08668.1"/>
    <property type="molecule type" value="Genomic_DNA"/>
</dbReference>
<keyword evidence="10" id="KW-0066">ATP synthesis</keyword>
<keyword evidence="8" id="KW-0472">Membrane</keyword>
<dbReference type="NCBIfam" id="TIGR01039">
    <property type="entry name" value="atpD"/>
    <property type="match status" value="1"/>
</dbReference>
<dbReference type="GO" id="GO:0045259">
    <property type="term" value="C:proton-transporting ATP synthase complex"/>
    <property type="evidence" value="ECO:0007669"/>
    <property type="project" value="UniProtKB-KW"/>
</dbReference>
<feature type="domain" description="AAA+ ATPase" evidence="12">
    <location>
        <begin position="159"/>
        <end position="424"/>
    </location>
</feature>
<evidence type="ECO:0000256" key="8">
    <source>
        <dbReference type="ARBA" id="ARBA00023136"/>
    </source>
</evidence>
<dbReference type="CDD" id="cd01133">
    <property type="entry name" value="F1-ATPase_beta_CD"/>
    <property type="match status" value="1"/>
</dbReference>
<dbReference type="SMART" id="SM00382">
    <property type="entry name" value="AAA"/>
    <property type="match status" value="1"/>
</dbReference>
<evidence type="ECO:0000256" key="6">
    <source>
        <dbReference type="ARBA" id="ARBA00022967"/>
    </source>
</evidence>
<evidence type="ECO:0000259" key="12">
    <source>
        <dbReference type="SMART" id="SM00382"/>
    </source>
</evidence>
<name>A0A1H8V1K5_9EURY</name>
<keyword evidence="5" id="KW-0067">ATP-binding</keyword>
<dbReference type="InterPro" id="IPR003593">
    <property type="entry name" value="AAA+_ATPase"/>
</dbReference>
<dbReference type="InterPro" id="IPR027417">
    <property type="entry name" value="P-loop_NTPase"/>
</dbReference>
<sequence>MQTDDRTDDGRSDPGHEPNGELVAIHDVVLEIAFPEGSLPRIGDALSIPRPGGKAIIAEVRSHSAPGRVRALALDNPAGLHRGLDVIGTGKPLPIPVGESVLGRALNVKGDAVDHGDPIEADRHIGIEQDPPAMVDQRPSSEPYETGIKALDLLVPMPKGGKIGLFGGAGVGKTVLVMELMQRTITHEGGVPVFAGVGERTREANEVYLQMEDQGLLEDSVLVFGQMHETPGARFRVAHTALTVAEHFRDHDHRDVLLFIDNIYRFAQAGMEVSALLGRIPSEIGYQPTLDLEMGKLQERIASTTQGSITSVQAIYVPADDLTDPGVVAAFAHLDASGVLTRDLASRSFYPALDPLRSSSSLLNPRFVGEEHARIAQRVKTTLAEYEDLKDIIQILGIEELSGEQRTTALRARRLERFLTQPLFTTERYTGQKGVSVPLEETLRGVREILDGHHDDVPEQAFYMVGTIDDVLDKAQTFKDEDDDPGAPSSDRRDLEDDREGGGEANES</sequence>
<keyword evidence="3" id="KW-0813">Transport</keyword>
<dbReference type="InterPro" id="IPR024034">
    <property type="entry name" value="ATPase_F1/V1_b/a_C"/>
</dbReference>
<dbReference type="InterPro" id="IPR020003">
    <property type="entry name" value="ATPase_a/bsu_AS"/>
</dbReference>
<dbReference type="InterPro" id="IPR050053">
    <property type="entry name" value="ATPase_alpha/beta_chains"/>
</dbReference>
<dbReference type="PANTHER" id="PTHR15184:SF71">
    <property type="entry name" value="ATP SYNTHASE SUBUNIT BETA, MITOCHONDRIAL"/>
    <property type="match status" value="1"/>
</dbReference>
<dbReference type="CDD" id="cd18110">
    <property type="entry name" value="ATP-synt_F1_beta_C"/>
    <property type="match status" value="1"/>
</dbReference>
<keyword evidence="9" id="KW-0139">CF(1)</keyword>
<dbReference type="AlphaFoldDB" id="A0A1H8V1K5"/>
<dbReference type="PROSITE" id="PS00152">
    <property type="entry name" value="ATPASE_ALPHA_BETA"/>
    <property type="match status" value="1"/>
</dbReference>
<evidence type="ECO:0000256" key="9">
    <source>
        <dbReference type="ARBA" id="ARBA00023196"/>
    </source>
</evidence>
<dbReference type="InterPro" id="IPR005722">
    <property type="entry name" value="ATP_synth_F1_bsu"/>
</dbReference>
<feature type="compositionally biased region" description="Basic and acidic residues" evidence="11">
    <location>
        <begin position="490"/>
        <end position="502"/>
    </location>
</feature>
<dbReference type="Pfam" id="PF22919">
    <property type="entry name" value="ATP-synt_VA_C"/>
    <property type="match status" value="1"/>
</dbReference>
<evidence type="ECO:0000313" key="13">
    <source>
        <dbReference type="EMBL" id="SEP08668.1"/>
    </source>
</evidence>
<dbReference type="Gene3D" id="2.40.10.170">
    <property type="match status" value="1"/>
</dbReference>
<dbReference type="GO" id="GO:0005524">
    <property type="term" value="F:ATP binding"/>
    <property type="evidence" value="ECO:0007669"/>
    <property type="project" value="UniProtKB-KW"/>
</dbReference>
<reference evidence="14" key="1">
    <citation type="submission" date="2016-10" db="EMBL/GenBank/DDBJ databases">
        <authorList>
            <person name="Varghese N."/>
            <person name="Submissions S."/>
        </authorList>
    </citation>
    <scope>NUCLEOTIDE SEQUENCE [LARGE SCALE GENOMIC DNA]</scope>
    <source>
        <strain evidence="14">CGMCC 1.10121</strain>
    </source>
</reference>
<gene>
    <name evidence="13" type="ORF">SAMN04487948_11393</name>
</gene>
<keyword evidence="7" id="KW-0406">Ion transport</keyword>
<feature type="region of interest" description="Disordered" evidence="11">
    <location>
        <begin position="1"/>
        <end position="21"/>
    </location>
</feature>
<comment type="subcellular location">
    <subcellularLocation>
        <location evidence="1">Membrane</location>
    </subcellularLocation>
</comment>
<proteinExistence type="inferred from homology"/>
<evidence type="ECO:0000256" key="11">
    <source>
        <dbReference type="SAM" id="MobiDB-lite"/>
    </source>
</evidence>
<protein>
    <submittedName>
        <fullName evidence="13">ATP synthase F1 subcomplex beta subunit</fullName>
    </submittedName>
</protein>
<dbReference type="PANTHER" id="PTHR15184">
    <property type="entry name" value="ATP SYNTHASE"/>
    <property type="match status" value="1"/>
</dbReference>
<dbReference type="HAMAP" id="MF_01347">
    <property type="entry name" value="ATP_synth_beta_bact"/>
    <property type="match status" value="1"/>
</dbReference>
<feature type="compositionally biased region" description="Basic and acidic residues" evidence="11">
    <location>
        <begin position="1"/>
        <end position="19"/>
    </location>
</feature>
<evidence type="ECO:0000256" key="2">
    <source>
        <dbReference type="ARBA" id="ARBA00008936"/>
    </source>
</evidence>
<keyword evidence="4" id="KW-0547">Nucleotide-binding</keyword>
<dbReference type="GO" id="GO:0046933">
    <property type="term" value="F:proton-transporting ATP synthase activity, rotational mechanism"/>
    <property type="evidence" value="ECO:0007669"/>
    <property type="project" value="InterPro"/>
</dbReference>
<dbReference type="InterPro" id="IPR055190">
    <property type="entry name" value="ATP-synt_VA_C"/>
</dbReference>
<evidence type="ECO:0000256" key="3">
    <source>
        <dbReference type="ARBA" id="ARBA00022448"/>
    </source>
</evidence>